<keyword evidence="5 8" id="KW-1133">Transmembrane helix</keyword>
<keyword evidence="6 8" id="KW-0472">Membrane</keyword>
<evidence type="ECO:0000313" key="11">
    <source>
        <dbReference type="Proteomes" id="UP000549394"/>
    </source>
</evidence>
<dbReference type="OrthoDB" id="2376984at2759"/>
<evidence type="ECO:0000256" key="6">
    <source>
        <dbReference type="ARBA" id="ARBA00023136"/>
    </source>
</evidence>
<dbReference type="PRINTS" id="PR00169">
    <property type="entry name" value="KCHANNEL"/>
</dbReference>
<dbReference type="PANTHER" id="PTHR21444:SF15">
    <property type="entry name" value="RECEPTOR FOR RETINOL UPTAKE STRA6"/>
    <property type="match status" value="1"/>
</dbReference>
<evidence type="ECO:0000313" key="10">
    <source>
        <dbReference type="EMBL" id="CAD5119998.1"/>
    </source>
</evidence>
<comment type="caution">
    <text evidence="10">The sequence shown here is derived from an EMBL/GenBank/DDBJ whole genome shotgun (WGS) entry which is preliminary data.</text>
</comment>
<proteinExistence type="predicted"/>
<reference evidence="10 11" key="1">
    <citation type="submission" date="2020-08" db="EMBL/GenBank/DDBJ databases">
        <authorList>
            <person name="Hejnol A."/>
        </authorList>
    </citation>
    <scope>NUCLEOTIDE SEQUENCE [LARGE SCALE GENOMIC DNA]</scope>
</reference>
<evidence type="ECO:0000256" key="8">
    <source>
        <dbReference type="SAM" id="Phobius"/>
    </source>
</evidence>
<feature type="transmembrane region" description="Helical" evidence="8">
    <location>
        <begin position="341"/>
        <end position="366"/>
    </location>
</feature>
<feature type="domain" description="Potassium channel" evidence="9">
    <location>
        <begin position="150"/>
        <end position="201"/>
    </location>
</feature>
<dbReference type="Proteomes" id="UP000549394">
    <property type="component" value="Unassembled WGS sequence"/>
</dbReference>
<organism evidence="10 11">
    <name type="scientific">Dimorphilus gyrociliatus</name>
    <dbReference type="NCBI Taxonomy" id="2664684"/>
    <lineage>
        <taxon>Eukaryota</taxon>
        <taxon>Metazoa</taxon>
        <taxon>Spiralia</taxon>
        <taxon>Lophotrochozoa</taxon>
        <taxon>Annelida</taxon>
        <taxon>Polychaeta</taxon>
        <taxon>Polychaeta incertae sedis</taxon>
        <taxon>Dinophilidae</taxon>
        <taxon>Dimorphilus</taxon>
    </lineage>
</organism>
<comment type="subcellular location">
    <subcellularLocation>
        <location evidence="1">Cell membrane</location>
        <topology evidence="1">Multi-pass membrane protein</topology>
    </subcellularLocation>
</comment>
<feature type="transmembrane region" description="Helical" evidence="8">
    <location>
        <begin position="147"/>
        <end position="167"/>
    </location>
</feature>
<keyword evidence="3" id="KW-1003">Cell membrane</keyword>
<feature type="transmembrane region" description="Helical" evidence="8">
    <location>
        <begin position="413"/>
        <end position="433"/>
    </location>
</feature>
<dbReference type="SUPFAM" id="SSF81324">
    <property type="entry name" value="Voltage-gated potassium channels"/>
    <property type="match status" value="1"/>
</dbReference>
<gene>
    <name evidence="10" type="ORF">DGYR_LOCUS8162</name>
</gene>
<feature type="transmembrane region" description="Helical" evidence="8">
    <location>
        <begin position="179"/>
        <end position="205"/>
    </location>
</feature>
<evidence type="ECO:0000259" key="9">
    <source>
        <dbReference type="Pfam" id="PF07885"/>
    </source>
</evidence>
<evidence type="ECO:0000256" key="4">
    <source>
        <dbReference type="ARBA" id="ARBA00022692"/>
    </source>
</evidence>
<keyword evidence="4 8" id="KW-0812">Transmembrane</keyword>
<dbReference type="EMBL" id="CAJFCJ010000011">
    <property type="protein sequence ID" value="CAD5119998.1"/>
    <property type="molecule type" value="Genomic_DNA"/>
</dbReference>
<dbReference type="InterPro" id="IPR026612">
    <property type="entry name" value="STRA6-like"/>
</dbReference>
<dbReference type="GO" id="GO:0038023">
    <property type="term" value="F:signaling receptor activity"/>
    <property type="evidence" value="ECO:0007669"/>
    <property type="project" value="InterPro"/>
</dbReference>
<dbReference type="Pfam" id="PF07885">
    <property type="entry name" value="Ion_trans_2"/>
    <property type="match status" value="1"/>
</dbReference>
<feature type="transmembrane region" description="Helical" evidence="8">
    <location>
        <begin position="632"/>
        <end position="655"/>
    </location>
</feature>
<keyword evidence="11" id="KW-1185">Reference proteome</keyword>
<name>A0A7I8VW20_9ANNE</name>
<dbReference type="AlphaFoldDB" id="A0A7I8VW20"/>
<protein>
    <submittedName>
        <fullName evidence="10">DgyrCDS8580</fullName>
    </submittedName>
</protein>
<sequence length="906" mass="104649">MGWFPSKPFSYLTKDGRVFGNFLNLIHKSLKDCCNNILEKAYYNKYNNLEEMRTLQENEELLFPYSHKTDFFGVEPELKDRKFVPILQSTEAFILSNQPDYPGLAEINQIIGYWQHLLVMLVGSAYVGLIIWLIEKWKNKDHFSNKPYKGIVEGFYWACVTMTTVGYGDKYPKAIFGKIITVCWAVYSLAIVSLFTASIASGLTAKEINRLSLKEKDIGVINGSLEIQLITDDSGNPIYFQTLKGVMESLVAGHIHFALVDQYSAAEIVNLVNTSNLNTITILGSLVQRTTHGILVHDVDDDCIIDGLIKHRYTYEKKIKDHTRKNLDKFHKYKALRASNFPWEILVILLAGWVGLYILFSLVHIFMRLTRRKGSSLLPYPGYARVLVILGLSLEICVAFYPFFACLYTEQKLVGGLLGFIYSGCWLAVKLLVMSRCWDPIPEIIKYSTVKRAVEKRSNKICWRHQFSYVYEMLHPKEREENKTWKWVIKRMIGYSPNFKYSTRVLSALVASISCTYQLAAFSFHLTAVIIRSLWKSGQELITERNLTSNSTERRRIIITYHLIRVSFAVTNCLVILVFVYSIFDIAISYKKSLSNFASGRWRASLKGSLENSGSLTASCLRYCGYQIAFTIWGFFIINSVSWSICLLISFVIILPITDGNWAIIRFIAQYIILPSVTGLGLKIFQQVISRKFILQEKLKEEDEDQPLSLLRRSLFHMMSYVFFLANVNVGLASALMRVLKGSVIGLFWLGRIDRAILMRDFEKFDGGYQAYLGMVILEHNHNNPILRCFCQILRDDQQSGSEFKDKEENLEQNTMTCCRANEVADGEEREMEEVQQQRPNKRWRNQWRVAYMILRNPSLVKYRRKPLVEKKDENDLLSVAKKIYADWKEEKQIKADLKDEKNNKE</sequence>
<evidence type="ECO:0000256" key="1">
    <source>
        <dbReference type="ARBA" id="ARBA00004651"/>
    </source>
</evidence>
<dbReference type="GO" id="GO:0005886">
    <property type="term" value="C:plasma membrane"/>
    <property type="evidence" value="ECO:0007669"/>
    <property type="project" value="UniProtKB-SubCell"/>
</dbReference>
<feature type="transmembrane region" description="Helical" evidence="8">
    <location>
        <begin position="721"/>
        <end position="750"/>
    </location>
</feature>
<feature type="transmembrane region" description="Helical" evidence="8">
    <location>
        <begin position="386"/>
        <end position="406"/>
    </location>
</feature>
<keyword evidence="2" id="KW-0813">Transport</keyword>
<dbReference type="PANTHER" id="PTHR21444">
    <property type="entry name" value="COILED-COIL DOMAIN-CONTAINING PROTEIN 180"/>
    <property type="match status" value="1"/>
</dbReference>
<evidence type="ECO:0000256" key="5">
    <source>
        <dbReference type="ARBA" id="ARBA00022989"/>
    </source>
</evidence>
<evidence type="ECO:0000256" key="7">
    <source>
        <dbReference type="ARBA" id="ARBA00023170"/>
    </source>
</evidence>
<dbReference type="InterPro" id="IPR013099">
    <property type="entry name" value="K_chnl_dom"/>
</dbReference>
<feature type="transmembrane region" description="Helical" evidence="8">
    <location>
        <begin position="563"/>
        <end position="584"/>
    </location>
</feature>
<dbReference type="GO" id="GO:0071939">
    <property type="term" value="P:vitamin A import into cell"/>
    <property type="evidence" value="ECO:0007669"/>
    <property type="project" value="TreeGrafter"/>
</dbReference>
<dbReference type="Gene3D" id="1.10.287.70">
    <property type="match status" value="1"/>
</dbReference>
<evidence type="ECO:0000256" key="3">
    <source>
        <dbReference type="ARBA" id="ARBA00022475"/>
    </source>
</evidence>
<dbReference type="GO" id="GO:0034632">
    <property type="term" value="F:retinol transmembrane transporter activity"/>
    <property type="evidence" value="ECO:0007669"/>
    <property type="project" value="InterPro"/>
</dbReference>
<feature type="transmembrane region" description="Helical" evidence="8">
    <location>
        <begin position="113"/>
        <end position="135"/>
    </location>
</feature>
<dbReference type="GO" id="GO:0015276">
    <property type="term" value="F:ligand-gated monoatomic ion channel activity"/>
    <property type="evidence" value="ECO:0007669"/>
    <property type="project" value="InterPro"/>
</dbReference>
<feature type="transmembrane region" description="Helical" evidence="8">
    <location>
        <begin position="505"/>
        <end position="531"/>
    </location>
</feature>
<feature type="transmembrane region" description="Helical" evidence="8">
    <location>
        <begin position="667"/>
        <end position="685"/>
    </location>
</feature>
<evidence type="ECO:0000256" key="2">
    <source>
        <dbReference type="ARBA" id="ARBA00022448"/>
    </source>
</evidence>
<accession>A0A7I8VW20</accession>
<keyword evidence="7" id="KW-0675">Receptor</keyword>
<dbReference type="Pfam" id="PF14752">
    <property type="entry name" value="RBP_receptor"/>
    <property type="match status" value="2"/>
</dbReference>